<evidence type="ECO:0000313" key="2">
    <source>
        <dbReference type="Proteomes" id="UP000389128"/>
    </source>
</evidence>
<name>A0A6C2D6F7_9RHOO</name>
<dbReference type="EMBL" id="SDKK01000001">
    <property type="protein sequence ID" value="TYC62090.1"/>
    <property type="molecule type" value="Genomic_DNA"/>
</dbReference>
<reference evidence="1 2" key="1">
    <citation type="submission" date="2019-01" db="EMBL/GenBank/DDBJ databases">
        <title>Zoogloea oleivorans genome sequencing and assembly.</title>
        <authorList>
            <person name="Tancsics A."/>
            <person name="Farkas M."/>
            <person name="Kriszt B."/>
            <person name="Maroti G."/>
            <person name="Horvath B."/>
        </authorList>
    </citation>
    <scope>NUCLEOTIDE SEQUENCE [LARGE SCALE GENOMIC DNA]</scope>
    <source>
        <strain evidence="1 2">Buc</strain>
    </source>
</reference>
<dbReference type="Proteomes" id="UP000389128">
    <property type="component" value="Unassembled WGS sequence"/>
</dbReference>
<organism evidence="1 2">
    <name type="scientific">Zoogloea oleivorans</name>
    <dbReference type="NCBI Taxonomy" id="1552750"/>
    <lineage>
        <taxon>Bacteria</taxon>
        <taxon>Pseudomonadati</taxon>
        <taxon>Pseudomonadota</taxon>
        <taxon>Betaproteobacteria</taxon>
        <taxon>Rhodocyclales</taxon>
        <taxon>Zoogloeaceae</taxon>
        <taxon>Zoogloea</taxon>
    </lineage>
</organism>
<comment type="caution">
    <text evidence="1">The sequence shown here is derived from an EMBL/GenBank/DDBJ whole genome shotgun (WGS) entry which is preliminary data.</text>
</comment>
<dbReference type="AlphaFoldDB" id="A0A6C2D6F7"/>
<dbReference type="RefSeq" id="WP_148577180.1">
    <property type="nucleotide sequence ID" value="NZ_SDKK01000001.1"/>
</dbReference>
<sequence length="164" mass="17888">MSRIQQTMGQEHFADRLAHQSAMLSALSLSSGSMDDATLADFIDACVTLSVDLRDIFDGLFDAPDSTEPVFVRELADLRKAAAHTGEEVLKTEHSHNIEKLQTAELDECRAGLKEAQDGFAKLLELFRAIESGAGRKAEAIRLAIEGQEEARRLESVMGGRISA</sequence>
<accession>A0A6C2D6F7</accession>
<protein>
    <submittedName>
        <fullName evidence="1">Uncharacterized protein</fullName>
    </submittedName>
</protein>
<gene>
    <name evidence="1" type="ORF">ETQ85_00590</name>
</gene>
<proteinExistence type="predicted"/>
<keyword evidence="2" id="KW-1185">Reference proteome</keyword>
<evidence type="ECO:0000313" key="1">
    <source>
        <dbReference type="EMBL" id="TYC62090.1"/>
    </source>
</evidence>